<gene>
    <name evidence="3" type="ORF">QYS48_14200</name>
</gene>
<protein>
    <submittedName>
        <fullName evidence="3">Carbon-nitrogen hydrolase family protein</fullName>
    </submittedName>
</protein>
<dbReference type="CDD" id="cd07564">
    <property type="entry name" value="nitrilases_CHs"/>
    <property type="match status" value="1"/>
</dbReference>
<evidence type="ECO:0000256" key="1">
    <source>
        <dbReference type="ARBA" id="ARBA00008129"/>
    </source>
</evidence>
<keyword evidence="4" id="KW-1185">Reference proteome</keyword>
<evidence type="ECO:0000313" key="4">
    <source>
        <dbReference type="Proteomes" id="UP001244443"/>
    </source>
</evidence>
<name>A0AA51R702_9BACT</name>
<evidence type="ECO:0000313" key="3">
    <source>
        <dbReference type="EMBL" id="WMN07162.1"/>
    </source>
</evidence>
<dbReference type="AlphaFoldDB" id="A0AA51R702"/>
<dbReference type="InterPro" id="IPR000132">
    <property type="entry name" value="Nitrilase/CN_hydratase_CS"/>
</dbReference>
<dbReference type="InterPro" id="IPR044149">
    <property type="entry name" value="Nitrilases_CHs"/>
</dbReference>
<dbReference type="Gene3D" id="3.60.110.10">
    <property type="entry name" value="Carbon-nitrogen hydrolase"/>
    <property type="match status" value="1"/>
</dbReference>
<dbReference type="PANTHER" id="PTHR46044">
    <property type="entry name" value="NITRILASE"/>
    <property type="match status" value="1"/>
</dbReference>
<keyword evidence="3" id="KW-0378">Hydrolase</keyword>
<proteinExistence type="inferred from homology"/>
<dbReference type="Proteomes" id="UP001244443">
    <property type="component" value="Chromosome"/>
</dbReference>
<dbReference type="InterPro" id="IPR036526">
    <property type="entry name" value="C-N_Hydrolase_sf"/>
</dbReference>
<evidence type="ECO:0000259" key="2">
    <source>
        <dbReference type="PROSITE" id="PS50263"/>
    </source>
</evidence>
<sequence>MKAKKFIVGCVQATPSIFNKEKTLDIIYNWIKKAAEQDVKLLVFPESFIPVYPAGLGFGTVVGSRTEEGRDLFKEYWNNSIEAEGKESKKIAEWAKEFGMFISIGVTEKDTVSKSLYCTILYYSPKGELMGKHRKLKPTAAERLIWGEGDGSTLTTFNTELGKIGGLICWENYMPLARMSMYQKGVEIYLAPTADCRDSWNSSMIHIACEGRCYVIGANQLIRKTDYPEHLQKQLAEDRPEILSRGGSVIVSPLGKVLAGPLYNEEGLLTAEVDHDEIIRAKMDFDVIGHYARNDIFEYAAKDQPEIKNQN</sequence>
<dbReference type="PANTHER" id="PTHR46044:SF1">
    <property type="entry name" value="CN HYDROLASE DOMAIN-CONTAINING PROTEIN"/>
    <property type="match status" value="1"/>
</dbReference>
<dbReference type="PROSITE" id="PS50263">
    <property type="entry name" value="CN_HYDROLASE"/>
    <property type="match status" value="1"/>
</dbReference>
<dbReference type="GO" id="GO:0000257">
    <property type="term" value="F:nitrilase activity"/>
    <property type="evidence" value="ECO:0007669"/>
    <property type="project" value="UniProtKB-ARBA"/>
</dbReference>
<accession>A0AA51R702</accession>
<comment type="similarity">
    <text evidence="1">Belongs to the carbon-nitrogen hydrolase superfamily. Nitrilase family.</text>
</comment>
<dbReference type="SUPFAM" id="SSF56317">
    <property type="entry name" value="Carbon-nitrogen hydrolase"/>
    <property type="match status" value="1"/>
</dbReference>
<organism evidence="3 4">
    <name type="scientific">Marivirga arenosa</name>
    <dbReference type="NCBI Taxonomy" id="3059076"/>
    <lineage>
        <taxon>Bacteria</taxon>
        <taxon>Pseudomonadati</taxon>
        <taxon>Bacteroidota</taxon>
        <taxon>Cytophagia</taxon>
        <taxon>Cytophagales</taxon>
        <taxon>Marivirgaceae</taxon>
        <taxon>Marivirga</taxon>
    </lineage>
</organism>
<dbReference type="EMBL" id="CP129970">
    <property type="protein sequence ID" value="WMN07162.1"/>
    <property type="molecule type" value="Genomic_DNA"/>
</dbReference>
<dbReference type="PROSITE" id="PS00921">
    <property type="entry name" value="NITRIL_CHT_2"/>
    <property type="match status" value="1"/>
</dbReference>
<dbReference type="Pfam" id="PF00795">
    <property type="entry name" value="CN_hydrolase"/>
    <property type="match status" value="1"/>
</dbReference>
<dbReference type="InterPro" id="IPR003010">
    <property type="entry name" value="C-N_Hydrolase"/>
</dbReference>
<dbReference type="RefSeq" id="WP_308357230.1">
    <property type="nucleotide sequence ID" value="NZ_CP129970.2"/>
</dbReference>
<feature type="domain" description="CN hydrolase" evidence="2">
    <location>
        <begin position="6"/>
        <end position="275"/>
    </location>
</feature>
<reference evidence="3" key="1">
    <citation type="submission" date="2023-08" db="EMBL/GenBank/DDBJ databases">
        <title>Comparative genomics and taxonomic characterization of three novel marine species of genus Marivirga.</title>
        <authorList>
            <person name="Muhammad N."/>
            <person name="Kim S.-G."/>
        </authorList>
    </citation>
    <scope>NUCLEOTIDE SEQUENCE [LARGE SCALE GENOMIC DNA]</scope>
    <source>
        <strain evidence="3">ABR2-2</strain>
    </source>
</reference>